<dbReference type="GO" id="GO:0004364">
    <property type="term" value="F:glutathione transferase activity"/>
    <property type="evidence" value="ECO:0007669"/>
    <property type="project" value="UniProtKB-EC"/>
</dbReference>
<evidence type="ECO:0000256" key="3">
    <source>
        <dbReference type="ARBA" id="ARBA00012452"/>
    </source>
</evidence>
<reference evidence="8 9" key="1">
    <citation type="journal article" date="2019" name="PLoS Biol.">
        <title>Sex chromosomes control vertical transmission of feminizing Wolbachia symbionts in an isopod.</title>
        <authorList>
            <person name="Becking T."/>
            <person name="Chebbi M.A."/>
            <person name="Giraud I."/>
            <person name="Moumen B."/>
            <person name="Laverre T."/>
            <person name="Caubet Y."/>
            <person name="Peccoud J."/>
            <person name="Gilbert C."/>
            <person name="Cordaux R."/>
        </authorList>
    </citation>
    <scope>NUCLEOTIDE SEQUENCE [LARGE SCALE GENOMIC DNA]</scope>
    <source>
        <strain evidence="8">ANa2</strain>
        <tissue evidence="8">Whole body excluding digestive tract and cuticle</tissue>
    </source>
</reference>
<dbReference type="Gene3D" id="3.40.30.10">
    <property type="entry name" value="Glutaredoxin"/>
    <property type="match status" value="1"/>
</dbReference>
<comment type="catalytic activity">
    <reaction evidence="5">
        <text>RX + glutathione = an S-substituted glutathione + a halide anion + H(+)</text>
        <dbReference type="Rhea" id="RHEA:16437"/>
        <dbReference type="ChEBI" id="CHEBI:15378"/>
        <dbReference type="ChEBI" id="CHEBI:16042"/>
        <dbReference type="ChEBI" id="CHEBI:17792"/>
        <dbReference type="ChEBI" id="CHEBI:57925"/>
        <dbReference type="ChEBI" id="CHEBI:90779"/>
        <dbReference type="EC" id="2.5.1.18"/>
    </reaction>
</comment>
<evidence type="ECO:0000313" key="8">
    <source>
        <dbReference type="EMBL" id="KAB7493967.1"/>
    </source>
</evidence>
<dbReference type="InterPro" id="IPR036282">
    <property type="entry name" value="Glutathione-S-Trfase_C_sf"/>
</dbReference>
<protein>
    <recommendedName>
        <fullName evidence="3">glutathione transferase</fullName>
        <ecNumber evidence="3">2.5.1.18</ecNumber>
    </recommendedName>
</protein>
<dbReference type="GO" id="GO:0006749">
    <property type="term" value="P:glutathione metabolic process"/>
    <property type="evidence" value="ECO:0007669"/>
    <property type="project" value="TreeGrafter"/>
</dbReference>
<dbReference type="InterPro" id="IPR050213">
    <property type="entry name" value="GST_superfamily"/>
</dbReference>
<dbReference type="InterPro" id="IPR004045">
    <property type="entry name" value="Glutathione_S-Trfase_N"/>
</dbReference>
<dbReference type="InterPro" id="IPR010987">
    <property type="entry name" value="Glutathione-S-Trfase_C-like"/>
</dbReference>
<dbReference type="Gene3D" id="1.20.1050.10">
    <property type="match status" value="1"/>
</dbReference>
<feature type="domain" description="GST C-terminal" evidence="7">
    <location>
        <begin position="76"/>
        <end position="195"/>
    </location>
</feature>
<organism evidence="8 9">
    <name type="scientific">Armadillidium nasatum</name>
    <dbReference type="NCBI Taxonomy" id="96803"/>
    <lineage>
        <taxon>Eukaryota</taxon>
        <taxon>Metazoa</taxon>
        <taxon>Ecdysozoa</taxon>
        <taxon>Arthropoda</taxon>
        <taxon>Crustacea</taxon>
        <taxon>Multicrustacea</taxon>
        <taxon>Malacostraca</taxon>
        <taxon>Eumalacostraca</taxon>
        <taxon>Peracarida</taxon>
        <taxon>Isopoda</taxon>
        <taxon>Oniscidea</taxon>
        <taxon>Crinocheta</taxon>
        <taxon>Armadillidiidae</taxon>
        <taxon>Armadillidium</taxon>
    </lineage>
</organism>
<dbReference type="PRINTS" id="PR01267">
    <property type="entry name" value="GSTRNSFRASEM"/>
</dbReference>
<proteinExistence type="inferred from homology"/>
<name>A0A5N5SJ19_9CRUS</name>
<dbReference type="InterPro" id="IPR036249">
    <property type="entry name" value="Thioredoxin-like_sf"/>
</dbReference>
<dbReference type="FunFam" id="1.20.1050.10:FF:000003">
    <property type="entry name" value="Glutathione S-transferase 2"/>
    <property type="match status" value="1"/>
</dbReference>
<dbReference type="PANTHER" id="PTHR11571:SF222">
    <property type="entry name" value="GLUTATHIONE TRANSFERASE"/>
    <property type="match status" value="1"/>
</dbReference>
<evidence type="ECO:0000256" key="1">
    <source>
        <dbReference type="ARBA" id="ARBA00003701"/>
    </source>
</evidence>
<dbReference type="InterPro" id="IPR040079">
    <property type="entry name" value="Glutathione_S-Trfase"/>
</dbReference>
<keyword evidence="4 8" id="KW-0808">Transferase</keyword>
<dbReference type="CDD" id="cd03075">
    <property type="entry name" value="GST_N_Mu"/>
    <property type="match status" value="1"/>
</dbReference>
<comment type="caution">
    <text evidence="8">The sequence shown here is derived from an EMBL/GenBank/DDBJ whole genome shotgun (WGS) entry which is preliminary data.</text>
</comment>
<evidence type="ECO:0000256" key="5">
    <source>
        <dbReference type="ARBA" id="ARBA00047960"/>
    </source>
</evidence>
<comment type="similarity">
    <text evidence="2">Belongs to the GST superfamily. Mu family.</text>
</comment>
<dbReference type="SUPFAM" id="SSF52833">
    <property type="entry name" value="Thioredoxin-like"/>
    <property type="match status" value="1"/>
</dbReference>
<dbReference type="PROSITE" id="PS50404">
    <property type="entry name" value="GST_NTER"/>
    <property type="match status" value="1"/>
</dbReference>
<comment type="function">
    <text evidence="1">Conjugation of reduced glutathione to a wide number of exogenous and endogenous hydrophobic electrophiles.</text>
</comment>
<dbReference type="PANTHER" id="PTHR11571">
    <property type="entry name" value="GLUTATHIONE S-TRANSFERASE"/>
    <property type="match status" value="1"/>
</dbReference>
<evidence type="ECO:0000256" key="4">
    <source>
        <dbReference type="ARBA" id="ARBA00022679"/>
    </source>
</evidence>
<dbReference type="OrthoDB" id="4951845at2759"/>
<feature type="domain" description="GST N-terminal" evidence="6">
    <location>
        <begin position="1"/>
        <end position="74"/>
    </location>
</feature>
<dbReference type="GO" id="GO:0042802">
    <property type="term" value="F:identical protein binding"/>
    <property type="evidence" value="ECO:0007669"/>
    <property type="project" value="UniProtKB-ARBA"/>
</dbReference>
<dbReference type="SFLD" id="SFLDS00019">
    <property type="entry name" value="Glutathione_Transferase_(cytos"/>
    <property type="match status" value="1"/>
</dbReference>
<dbReference type="Pfam" id="PF02798">
    <property type="entry name" value="GST_N"/>
    <property type="match status" value="1"/>
</dbReference>
<dbReference type="AlphaFoldDB" id="A0A5N5SJ19"/>
<keyword evidence="9" id="KW-1185">Reference proteome</keyword>
<dbReference type="Pfam" id="PF14497">
    <property type="entry name" value="GST_C_3"/>
    <property type="match status" value="1"/>
</dbReference>
<dbReference type="InterPro" id="IPR003081">
    <property type="entry name" value="GST_mu"/>
</dbReference>
<evidence type="ECO:0000256" key="2">
    <source>
        <dbReference type="ARBA" id="ARBA00005861"/>
    </source>
</evidence>
<dbReference type="EMBL" id="SEYY01024650">
    <property type="protein sequence ID" value="KAB7493967.1"/>
    <property type="molecule type" value="Genomic_DNA"/>
</dbReference>
<evidence type="ECO:0000313" key="9">
    <source>
        <dbReference type="Proteomes" id="UP000326759"/>
    </source>
</evidence>
<evidence type="ECO:0000259" key="6">
    <source>
        <dbReference type="PROSITE" id="PS50404"/>
    </source>
</evidence>
<gene>
    <name evidence="8" type="primary">GSTM1</name>
    <name evidence="8" type="ORF">Anas_10024</name>
</gene>
<dbReference type="EC" id="2.5.1.18" evidence="3"/>
<dbReference type="Proteomes" id="UP000326759">
    <property type="component" value="Unassembled WGS sequence"/>
</dbReference>
<dbReference type="PROSITE" id="PS50405">
    <property type="entry name" value="GST_CTER"/>
    <property type="match status" value="1"/>
</dbReference>
<dbReference type="SUPFAM" id="SSF47616">
    <property type="entry name" value="GST C-terminal domain-like"/>
    <property type="match status" value="1"/>
</dbReference>
<accession>A0A5N5SJ19</accession>
<dbReference type="InterPro" id="IPR004046">
    <property type="entry name" value="GST_C"/>
</dbReference>
<evidence type="ECO:0000259" key="7">
    <source>
        <dbReference type="PROSITE" id="PS50405"/>
    </source>
</evidence>
<sequence>MPSRFLLEYTGEDYEDKHYEFGPAPNYERSQWLNEKFELGLDFPNLPYYIDEDVKLTQSVAILRHIARKHNLVAKTEEEMAKADMLEYEAVDLRMSFSKVVYSPDFESLKGDFIKQTVETKFTQLSKFLGTNDWFLGSSISYVDFFLYEGLYRVSQLTPSSFDKFENLRKFMKRFEDLEPIKNYIKSDRYIKYPINLPTATFGGK</sequence>